<comment type="pathway">
    <text evidence="1 10">Amino-acid biosynthesis; S-adenosyl-L-methionine biosynthesis; S-adenosyl-L-methionine from L-methionine: step 1/1.</text>
</comment>
<keyword evidence="9 10" id="KW-0630">Potassium</keyword>
<keyword evidence="3 10" id="KW-0554">One-carbon metabolism</keyword>
<dbReference type="GO" id="GO:0006556">
    <property type="term" value="P:S-adenosylmethionine biosynthetic process"/>
    <property type="evidence" value="ECO:0007669"/>
    <property type="project" value="UniProtKB-UniRule"/>
</dbReference>
<evidence type="ECO:0000256" key="9">
    <source>
        <dbReference type="ARBA" id="ARBA00022958"/>
    </source>
</evidence>
<dbReference type="OrthoDB" id="9801686at2"/>
<dbReference type="AlphaFoldDB" id="A0A318HA65"/>
<dbReference type="Proteomes" id="UP000247781">
    <property type="component" value="Unassembled WGS sequence"/>
</dbReference>
<evidence type="ECO:0000256" key="10">
    <source>
        <dbReference type="HAMAP-Rule" id="MF_00086"/>
    </source>
</evidence>
<evidence type="ECO:0000256" key="5">
    <source>
        <dbReference type="ARBA" id="ARBA00022723"/>
    </source>
</evidence>
<evidence type="ECO:0000256" key="11">
    <source>
        <dbReference type="RuleBase" id="RU000542"/>
    </source>
</evidence>
<dbReference type="PROSITE" id="PS00377">
    <property type="entry name" value="ADOMET_SYNTHASE_2"/>
    <property type="match status" value="1"/>
</dbReference>
<dbReference type="NCBIfam" id="TIGR01034">
    <property type="entry name" value="metK"/>
    <property type="match status" value="1"/>
</dbReference>
<dbReference type="InterPro" id="IPR022636">
    <property type="entry name" value="S-AdoMet_synthetase_sfam"/>
</dbReference>
<keyword evidence="17" id="KW-1185">Reference proteome</keyword>
<reference evidence="16 17" key="2">
    <citation type="submission" date="2018-06" db="EMBL/GenBank/DDBJ databases">
        <title>Sequencing of bacterial isolates from soil warming experiment in Harvard Forest, Massachusetts, USA.</title>
        <authorList>
            <person name="Deangelis K.PhD."/>
        </authorList>
    </citation>
    <scope>NUCLEOTIDE SEQUENCE [LARGE SCALE GENOMIC DNA]</scope>
    <source>
        <strain evidence="16 17">GAS496</strain>
    </source>
</reference>
<dbReference type="InterPro" id="IPR002133">
    <property type="entry name" value="S-AdoMet_synthetase"/>
</dbReference>
<comment type="function">
    <text evidence="10">Catalyzes the formation of S-adenosylmethionine (AdoMet) from methionine and ATP. The overall synthetic reaction is composed of two sequential steps, AdoMet formation and the subsequent tripolyphosphate hydrolysis which occurs prior to release of AdoMet from the enzyme.</text>
</comment>
<dbReference type="GO" id="GO:0006730">
    <property type="term" value="P:one-carbon metabolic process"/>
    <property type="evidence" value="ECO:0007669"/>
    <property type="project" value="UniProtKB-KW"/>
</dbReference>
<evidence type="ECO:0000259" key="14">
    <source>
        <dbReference type="Pfam" id="PF02772"/>
    </source>
</evidence>
<dbReference type="GO" id="GO:0005737">
    <property type="term" value="C:cytoplasm"/>
    <property type="evidence" value="ECO:0007669"/>
    <property type="project" value="UniProtKB-SubCell"/>
</dbReference>
<dbReference type="GO" id="GO:0000287">
    <property type="term" value="F:magnesium ion binding"/>
    <property type="evidence" value="ECO:0007669"/>
    <property type="project" value="UniProtKB-UniRule"/>
</dbReference>
<keyword evidence="7 10" id="KW-0067">ATP-binding</keyword>
<dbReference type="GO" id="GO:0005524">
    <property type="term" value="F:ATP binding"/>
    <property type="evidence" value="ECO:0007669"/>
    <property type="project" value="UniProtKB-UniRule"/>
</dbReference>
<evidence type="ECO:0000313" key="16">
    <source>
        <dbReference type="EMBL" id="PXX00350.1"/>
    </source>
</evidence>
<feature type="region of interest" description="Flexible loop" evidence="10">
    <location>
        <begin position="104"/>
        <end position="114"/>
    </location>
</feature>
<feature type="domain" description="S-adenosylmethionine synthetase central" evidence="14">
    <location>
        <begin position="131"/>
        <end position="249"/>
    </location>
</feature>
<dbReference type="Pfam" id="PF02773">
    <property type="entry name" value="S-AdoMet_synt_C"/>
    <property type="match status" value="1"/>
</dbReference>
<feature type="binding site" description="in other chain" evidence="10">
    <location>
        <position position="104"/>
    </location>
    <ligand>
        <name>L-methionine</name>
        <dbReference type="ChEBI" id="CHEBI:57844"/>
        <note>ligand shared between two neighboring subunits</note>
    </ligand>
</feature>
<feature type="domain" description="S-adenosylmethionine synthetase N-terminal" evidence="13">
    <location>
        <begin position="8"/>
        <end position="106"/>
    </location>
</feature>
<feature type="binding site" evidence="10">
    <location>
        <position position="257"/>
    </location>
    <ligand>
        <name>ATP</name>
        <dbReference type="ChEBI" id="CHEBI:30616"/>
        <note>ligand shared between two neighboring subunits</note>
    </ligand>
</feature>
<feature type="binding site" description="in other chain" evidence="10">
    <location>
        <begin position="248"/>
        <end position="249"/>
    </location>
    <ligand>
        <name>ATP</name>
        <dbReference type="ChEBI" id="CHEBI:30616"/>
        <note>ligand shared between two neighboring subunits</note>
    </ligand>
</feature>
<feature type="binding site" description="in other chain" evidence="10">
    <location>
        <begin position="179"/>
        <end position="181"/>
    </location>
    <ligand>
        <name>ATP</name>
        <dbReference type="ChEBI" id="CHEBI:30616"/>
        <note>ligand shared between two neighboring subunits</note>
    </ligand>
</feature>
<dbReference type="InterPro" id="IPR022628">
    <property type="entry name" value="S-AdoMet_synt_N"/>
</dbReference>
<evidence type="ECO:0000259" key="15">
    <source>
        <dbReference type="Pfam" id="PF02773"/>
    </source>
</evidence>
<dbReference type="FunFam" id="3.30.300.10:FF:000003">
    <property type="entry name" value="S-adenosylmethionine synthase"/>
    <property type="match status" value="1"/>
</dbReference>
<dbReference type="UniPathway" id="UPA00315">
    <property type="reaction ID" value="UER00080"/>
</dbReference>
<sequence length="409" mass="44149">MTQSDSHNFLFTSESVTEGHPDKMADAISDAVLDAALSNDPYSRVACETLITTGMVVLAGEITTPQTLDYTQIVRDTVNRIGYDNGAYGFDGHNCAVLVALDKQSPDIAQGVDTAQETRSGSSGDAFDLCGAGDQGMMFGYATNETPELMPMPIALAHRLSRRLSVVRKDGTLPYLRPDGKTQVSVRYVDGVPVAVERVLISTQHAEGVTTEQIREDLWEQVVSKELPADFYDAEQLHADLLVNPTGRFVIGGPVGDAGLTGRKIIVDTYGGFARHGGGAFSGKDPSKVDRSAAYAARYVAKNVVASGLAERAEVQVAYAIGVARPVSLLIDTFGTELVDRRLIEKLVDEHFDLRPAAFRAYLDLHRPIYSPTAAYGHFGRTDVDLPWERTDRVAALLDAVGITESPVA</sequence>
<feature type="binding site" description="in other chain" evidence="10">
    <location>
        <position position="20"/>
    </location>
    <ligand>
        <name>ATP</name>
        <dbReference type="ChEBI" id="CHEBI:30616"/>
        <note>ligand shared between two neighboring subunits</note>
    </ligand>
</feature>
<dbReference type="GO" id="GO:0004478">
    <property type="term" value="F:methionine adenosyltransferase activity"/>
    <property type="evidence" value="ECO:0007669"/>
    <property type="project" value="UniProtKB-UniRule"/>
</dbReference>
<keyword evidence="6 10" id="KW-0547">Nucleotide-binding</keyword>
<comment type="subunit">
    <text evidence="10">Homotetramer; dimer of dimers.</text>
</comment>
<feature type="binding site" evidence="10">
    <location>
        <position position="284"/>
    </location>
    <ligand>
        <name>ATP</name>
        <dbReference type="ChEBI" id="CHEBI:30616"/>
        <note>ligand shared between two neighboring subunits</note>
    </ligand>
</feature>
<dbReference type="PROSITE" id="PS00376">
    <property type="entry name" value="ADOMET_SYNTHASE_1"/>
    <property type="match status" value="1"/>
</dbReference>
<evidence type="ECO:0000256" key="8">
    <source>
        <dbReference type="ARBA" id="ARBA00022842"/>
    </source>
</evidence>
<comment type="subcellular location">
    <subcellularLocation>
        <location evidence="10 11">Cytoplasm</location>
    </subcellularLocation>
</comment>
<feature type="binding site" description="in other chain" evidence="10">
    <location>
        <position position="288"/>
    </location>
    <ligand>
        <name>L-methionine</name>
        <dbReference type="ChEBI" id="CHEBI:57844"/>
        <note>ligand shared between two neighboring subunits</note>
    </ligand>
</feature>
<dbReference type="Pfam" id="PF00438">
    <property type="entry name" value="S-AdoMet_synt_N"/>
    <property type="match status" value="1"/>
</dbReference>
<dbReference type="RefSeq" id="WP_110319750.1">
    <property type="nucleotide sequence ID" value="NZ_QJJU01000034.1"/>
</dbReference>
<keyword evidence="4 10" id="KW-0808">Transferase</keyword>
<feature type="binding site" evidence="10">
    <location>
        <position position="280"/>
    </location>
    <ligand>
        <name>ATP</name>
        <dbReference type="ChEBI" id="CHEBI:30616"/>
        <note>ligand shared between two neighboring subunits</note>
    </ligand>
</feature>
<evidence type="ECO:0000259" key="13">
    <source>
        <dbReference type="Pfam" id="PF00438"/>
    </source>
</evidence>
<keyword evidence="5 10" id="KW-0479">Metal-binding</keyword>
<comment type="similarity">
    <text evidence="2 10 12">Belongs to the AdoMet synthase family.</text>
</comment>
<feature type="binding site" description="in other chain" evidence="10">
    <location>
        <position position="61"/>
    </location>
    <ligand>
        <name>L-methionine</name>
        <dbReference type="ChEBI" id="CHEBI:57844"/>
        <note>ligand shared between two neighboring subunits</note>
    </ligand>
</feature>
<evidence type="ECO:0000256" key="4">
    <source>
        <dbReference type="ARBA" id="ARBA00022679"/>
    </source>
</evidence>
<evidence type="ECO:0000256" key="12">
    <source>
        <dbReference type="RuleBase" id="RU004462"/>
    </source>
</evidence>
<evidence type="ECO:0000256" key="1">
    <source>
        <dbReference type="ARBA" id="ARBA00005224"/>
    </source>
</evidence>
<evidence type="ECO:0000256" key="6">
    <source>
        <dbReference type="ARBA" id="ARBA00022741"/>
    </source>
</evidence>
<dbReference type="PIRSF" id="PIRSF000497">
    <property type="entry name" value="MAT"/>
    <property type="match status" value="1"/>
</dbReference>
<reference evidence="17" key="1">
    <citation type="submission" date="2018-05" db="EMBL/GenBank/DDBJ databases">
        <authorList>
            <person name="Deangelis K."/>
            <person name="Huntemann M."/>
            <person name="Clum A."/>
            <person name="Pillay M."/>
            <person name="Palaniappan K."/>
            <person name="Varghese N."/>
            <person name="Mikhailova N."/>
            <person name="Stamatis D."/>
            <person name="Reddy T."/>
            <person name="Daum C."/>
            <person name="Shapiro N."/>
            <person name="Ivanova N."/>
            <person name="Kyrpides N."/>
            <person name="Woyke T."/>
        </authorList>
    </citation>
    <scope>NUCLEOTIDE SEQUENCE [LARGE SCALE GENOMIC DNA]</scope>
    <source>
        <strain evidence="17">GAS496</strain>
    </source>
</reference>
<dbReference type="HAMAP" id="MF_00086">
    <property type="entry name" value="S_AdoMet_synth1"/>
    <property type="match status" value="1"/>
</dbReference>
<feature type="binding site" evidence="10">
    <location>
        <position position="22"/>
    </location>
    <ligand>
        <name>Mg(2+)</name>
        <dbReference type="ChEBI" id="CHEBI:18420"/>
    </ligand>
</feature>
<keyword evidence="8 10" id="KW-0460">Magnesium</keyword>
<comment type="caution">
    <text evidence="16">The sequence shown here is derived from an EMBL/GenBank/DDBJ whole genome shotgun (WGS) entry which is preliminary data.</text>
</comment>
<dbReference type="InterPro" id="IPR022631">
    <property type="entry name" value="ADOMET_SYNTHASE_CS"/>
</dbReference>
<feature type="binding site" evidence="10">
    <location>
        <position position="48"/>
    </location>
    <ligand>
        <name>K(+)</name>
        <dbReference type="ChEBI" id="CHEBI:29103"/>
    </ligand>
</feature>
<organism evidence="16 17">
    <name type="scientific">Mycolicibacterium moriokaense</name>
    <dbReference type="NCBI Taxonomy" id="39691"/>
    <lineage>
        <taxon>Bacteria</taxon>
        <taxon>Bacillati</taxon>
        <taxon>Actinomycetota</taxon>
        <taxon>Actinomycetes</taxon>
        <taxon>Mycobacteriales</taxon>
        <taxon>Mycobacteriaceae</taxon>
        <taxon>Mycolicibacterium</taxon>
    </lineage>
</organism>
<dbReference type="Gene3D" id="3.30.300.10">
    <property type="match status" value="3"/>
</dbReference>
<feature type="binding site" description="in other chain" evidence="10">
    <location>
        <begin position="263"/>
        <end position="264"/>
    </location>
    <ligand>
        <name>ATP</name>
        <dbReference type="ChEBI" id="CHEBI:30616"/>
        <note>ligand shared between two neighboring subunits</note>
    </ligand>
</feature>
<evidence type="ECO:0000256" key="3">
    <source>
        <dbReference type="ARBA" id="ARBA00022563"/>
    </source>
</evidence>
<feature type="binding site" evidence="10">
    <location>
        <position position="257"/>
    </location>
    <ligand>
        <name>L-methionine</name>
        <dbReference type="ChEBI" id="CHEBI:57844"/>
        <note>ligand shared between two neighboring subunits</note>
    </ligand>
</feature>
<dbReference type="SUPFAM" id="SSF55973">
    <property type="entry name" value="S-adenosylmethionine synthetase"/>
    <property type="match status" value="3"/>
</dbReference>
<name>A0A318HA65_9MYCO</name>
<dbReference type="InterPro" id="IPR022630">
    <property type="entry name" value="S-AdoMet_synt_C"/>
</dbReference>
<comment type="cofactor">
    <cofactor evidence="10">
        <name>K(+)</name>
        <dbReference type="ChEBI" id="CHEBI:29103"/>
    </cofactor>
    <text evidence="10">Binds 1 potassium ion per subunit.</text>
</comment>
<comment type="catalytic activity">
    <reaction evidence="10">
        <text>L-methionine + ATP + H2O = S-adenosyl-L-methionine + phosphate + diphosphate</text>
        <dbReference type="Rhea" id="RHEA:21080"/>
        <dbReference type="ChEBI" id="CHEBI:15377"/>
        <dbReference type="ChEBI" id="CHEBI:30616"/>
        <dbReference type="ChEBI" id="CHEBI:33019"/>
        <dbReference type="ChEBI" id="CHEBI:43474"/>
        <dbReference type="ChEBI" id="CHEBI:57844"/>
        <dbReference type="ChEBI" id="CHEBI:59789"/>
        <dbReference type="EC" id="2.5.1.6"/>
    </reaction>
</comment>
<evidence type="ECO:0000256" key="2">
    <source>
        <dbReference type="ARBA" id="ARBA00009685"/>
    </source>
</evidence>
<keyword evidence="10" id="KW-0963">Cytoplasm</keyword>
<dbReference type="Pfam" id="PF02772">
    <property type="entry name" value="S-AdoMet_synt_M"/>
    <property type="match status" value="1"/>
</dbReference>
<evidence type="ECO:0000256" key="7">
    <source>
        <dbReference type="ARBA" id="ARBA00022840"/>
    </source>
</evidence>
<evidence type="ECO:0000313" key="17">
    <source>
        <dbReference type="Proteomes" id="UP000247781"/>
    </source>
</evidence>
<dbReference type="PANTHER" id="PTHR11964">
    <property type="entry name" value="S-ADENOSYLMETHIONINE SYNTHETASE"/>
    <property type="match status" value="1"/>
</dbReference>
<dbReference type="InterPro" id="IPR022629">
    <property type="entry name" value="S-AdoMet_synt_central"/>
</dbReference>
<comment type="cofactor">
    <cofactor evidence="10">
        <name>Mg(2+)</name>
        <dbReference type="ChEBI" id="CHEBI:18420"/>
    </cofactor>
    <text evidence="10">Binds 2 divalent ions per subunit.</text>
</comment>
<dbReference type="CDD" id="cd18079">
    <property type="entry name" value="S-AdoMet_synt"/>
    <property type="match status" value="1"/>
</dbReference>
<gene>
    <name evidence="10" type="primary">metK</name>
    <name evidence="16" type="ORF">C8E89_1342</name>
</gene>
<feature type="domain" description="S-adenosylmethionine synthetase C-terminal" evidence="15">
    <location>
        <begin position="251"/>
        <end position="390"/>
    </location>
</feature>
<proteinExistence type="inferred from homology"/>
<accession>A0A318HA65</accession>
<protein>
    <recommendedName>
        <fullName evidence="10">S-adenosylmethionine synthase</fullName>
        <shortName evidence="10">AdoMet synthase</shortName>
        <ecNumber evidence="10">2.5.1.6</ecNumber>
    </recommendedName>
    <alternativeName>
        <fullName evidence="10">MAT</fullName>
    </alternativeName>
    <alternativeName>
        <fullName evidence="10">Methionine adenosyltransferase</fullName>
    </alternativeName>
</protein>
<dbReference type="EC" id="2.5.1.6" evidence="10"/>
<dbReference type="EMBL" id="QJJU01000034">
    <property type="protein sequence ID" value="PXX00350.1"/>
    <property type="molecule type" value="Genomic_DNA"/>
</dbReference>